<dbReference type="AlphaFoldDB" id="A0A9D9DFC4"/>
<evidence type="ECO:0000313" key="5">
    <source>
        <dbReference type="EMBL" id="MBO8426468.1"/>
    </source>
</evidence>
<evidence type="ECO:0000259" key="4">
    <source>
        <dbReference type="PROSITE" id="PS50995"/>
    </source>
</evidence>
<organism evidence="5 6">
    <name type="scientific">Candidatus Alloenteromonas pullistercoris</name>
    <dbReference type="NCBI Taxonomy" id="2840785"/>
    <lineage>
        <taxon>Bacteria</taxon>
        <taxon>Bacillati</taxon>
        <taxon>Bacillota</taxon>
        <taxon>Bacillota incertae sedis</taxon>
        <taxon>Candidatus Alloenteromonas</taxon>
    </lineage>
</organism>
<comment type="caution">
    <text evidence="5">The sequence shown here is derived from an EMBL/GenBank/DDBJ whole genome shotgun (WGS) entry which is preliminary data.</text>
</comment>
<dbReference type="SUPFAM" id="SSF46785">
    <property type="entry name" value="Winged helix' DNA-binding domain"/>
    <property type="match status" value="1"/>
</dbReference>
<gene>
    <name evidence="5" type="ORF">IAC61_04015</name>
</gene>
<dbReference type="GO" id="GO:0003677">
    <property type="term" value="F:DNA binding"/>
    <property type="evidence" value="ECO:0007669"/>
    <property type="project" value="UniProtKB-KW"/>
</dbReference>
<sequence length="150" mass="17261">MGESLFIRKKLTLAQRGLRELFQEEFAPRLSIAISPLEGMLFDFLCDSGSESATEASAEFNLNKSTLSEAFYSLEKKGLIDSFVSEEDKRKKRLVVTERGWRFFEETNRLHAEFEREVAEMMGGADKRDRLLESLDLLNDALSRRKDGRN</sequence>
<dbReference type="Gene3D" id="1.10.10.10">
    <property type="entry name" value="Winged helix-like DNA-binding domain superfamily/Winged helix DNA-binding domain"/>
    <property type="match status" value="1"/>
</dbReference>
<keyword evidence="2" id="KW-0238">DNA-binding</keyword>
<dbReference type="InterPro" id="IPR036390">
    <property type="entry name" value="WH_DNA-bd_sf"/>
</dbReference>
<dbReference type="PANTHER" id="PTHR42756">
    <property type="entry name" value="TRANSCRIPTIONAL REGULATOR, MARR"/>
    <property type="match status" value="1"/>
</dbReference>
<proteinExistence type="predicted"/>
<evidence type="ECO:0000313" key="6">
    <source>
        <dbReference type="Proteomes" id="UP000823634"/>
    </source>
</evidence>
<dbReference type="SMART" id="SM00347">
    <property type="entry name" value="HTH_MARR"/>
    <property type="match status" value="1"/>
</dbReference>
<dbReference type="PANTHER" id="PTHR42756:SF1">
    <property type="entry name" value="TRANSCRIPTIONAL REPRESSOR OF EMRAB OPERON"/>
    <property type="match status" value="1"/>
</dbReference>
<feature type="domain" description="HTH marR-type" evidence="4">
    <location>
        <begin position="4"/>
        <end position="140"/>
    </location>
</feature>
<evidence type="ECO:0000256" key="3">
    <source>
        <dbReference type="ARBA" id="ARBA00023163"/>
    </source>
</evidence>
<name>A0A9D9DFC4_9FIRM</name>
<accession>A0A9D9DFC4</accession>
<dbReference type="PROSITE" id="PS50995">
    <property type="entry name" value="HTH_MARR_2"/>
    <property type="match status" value="1"/>
</dbReference>
<reference evidence="5" key="1">
    <citation type="submission" date="2020-10" db="EMBL/GenBank/DDBJ databases">
        <authorList>
            <person name="Gilroy R."/>
        </authorList>
    </citation>
    <scope>NUCLEOTIDE SEQUENCE</scope>
    <source>
        <strain evidence="5">17113</strain>
    </source>
</reference>
<dbReference type="Proteomes" id="UP000823634">
    <property type="component" value="Unassembled WGS sequence"/>
</dbReference>
<dbReference type="InterPro" id="IPR000835">
    <property type="entry name" value="HTH_MarR-typ"/>
</dbReference>
<reference evidence="5" key="2">
    <citation type="journal article" date="2021" name="PeerJ">
        <title>Extensive microbial diversity within the chicken gut microbiome revealed by metagenomics and culture.</title>
        <authorList>
            <person name="Gilroy R."/>
            <person name="Ravi A."/>
            <person name="Getino M."/>
            <person name="Pursley I."/>
            <person name="Horton D.L."/>
            <person name="Alikhan N.F."/>
            <person name="Baker D."/>
            <person name="Gharbi K."/>
            <person name="Hall N."/>
            <person name="Watson M."/>
            <person name="Adriaenssens E.M."/>
            <person name="Foster-Nyarko E."/>
            <person name="Jarju S."/>
            <person name="Secka A."/>
            <person name="Antonio M."/>
            <person name="Oren A."/>
            <person name="Chaudhuri R.R."/>
            <person name="La Ragione R."/>
            <person name="Hildebrand F."/>
            <person name="Pallen M.J."/>
        </authorList>
    </citation>
    <scope>NUCLEOTIDE SEQUENCE</scope>
    <source>
        <strain evidence="5">17113</strain>
    </source>
</reference>
<dbReference type="InterPro" id="IPR036388">
    <property type="entry name" value="WH-like_DNA-bd_sf"/>
</dbReference>
<keyword evidence="1" id="KW-0805">Transcription regulation</keyword>
<protein>
    <submittedName>
        <fullName evidence="5">Winged helix-turn-helix transcriptional regulator</fullName>
    </submittedName>
</protein>
<evidence type="ECO:0000256" key="2">
    <source>
        <dbReference type="ARBA" id="ARBA00023125"/>
    </source>
</evidence>
<dbReference type="GO" id="GO:0003700">
    <property type="term" value="F:DNA-binding transcription factor activity"/>
    <property type="evidence" value="ECO:0007669"/>
    <property type="project" value="InterPro"/>
</dbReference>
<dbReference type="EMBL" id="JADINA010000026">
    <property type="protein sequence ID" value="MBO8426468.1"/>
    <property type="molecule type" value="Genomic_DNA"/>
</dbReference>
<dbReference type="PROSITE" id="PS01117">
    <property type="entry name" value="HTH_MARR_1"/>
    <property type="match status" value="1"/>
</dbReference>
<keyword evidence="3" id="KW-0804">Transcription</keyword>
<evidence type="ECO:0000256" key="1">
    <source>
        <dbReference type="ARBA" id="ARBA00023015"/>
    </source>
</evidence>
<dbReference type="InterPro" id="IPR023187">
    <property type="entry name" value="Tscrpt_reg_MarR-type_CS"/>
</dbReference>